<comment type="caution">
    <text evidence="1">The sequence shown here is derived from an EMBL/GenBank/DDBJ whole genome shotgun (WGS) entry which is preliminary data.</text>
</comment>
<reference evidence="1" key="1">
    <citation type="journal article" date="2023" name="Mol. Phylogenet. Evol.">
        <title>Genome-scale phylogeny and comparative genomics of the fungal order Sordariales.</title>
        <authorList>
            <person name="Hensen N."/>
            <person name="Bonometti L."/>
            <person name="Westerberg I."/>
            <person name="Brannstrom I.O."/>
            <person name="Guillou S."/>
            <person name="Cros-Aarteil S."/>
            <person name="Calhoun S."/>
            <person name="Haridas S."/>
            <person name="Kuo A."/>
            <person name="Mondo S."/>
            <person name="Pangilinan J."/>
            <person name="Riley R."/>
            <person name="LaButti K."/>
            <person name="Andreopoulos B."/>
            <person name="Lipzen A."/>
            <person name="Chen C."/>
            <person name="Yan M."/>
            <person name="Daum C."/>
            <person name="Ng V."/>
            <person name="Clum A."/>
            <person name="Steindorff A."/>
            <person name="Ohm R.A."/>
            <person name="Martin F."/>
            <person name="Silar P."/>
            <person name="Natvig D.O."/>
            <person name="Lalanne C."/>
            <person name="Gautier V."/>
            <person name="Ament-Velasquez S.L."/>
            <person name="Kruys A."/>
            <person name="Hutchinson M.I."/>
            <person name="Powell A.J."/>
            <person name="Barry K."/>
            <person name="Miller A.N."/>
            <person name="Grigoriev I.V."/>
            <person name="Debuchy R."/>
            <person name="Gladieux P."/>
            <person name="Hiltunen Thoren M."/>
            <person name="Johannesson H."/>
        </authorList>
    </citation>
    <scope>NUCLEOTIDE SEQUENCE</scope>
    <source>
        <strain evidence="1">FGSC 1904</strain>
    </source>
</reference>
<dbReference type="AlphaFoldDB" id="A0AAE0P174"/>
<keyword evidence="2" id="KW-1185">Reference proteome</keyword>
<evidence type="ECO:0000313" key="1">
    <source>
        <dbReference type="EMBL" id="KAK3391370.1"/>
    </source>
</evidence>
<name>A0AAE0P174_SORBR</name>
<reference evidence="1" key="2">
    <citation type="submission" date="2023-07" db="EMBL/GenBank/DDBJ databases">
        <authorList>
            <consortium name="Lawrence Berkeley National Laboratory"/>
            <person name="Haridas S."/>
            <person name="Hensen N."/>
            <person name="Bonometti L."/>
            <person name="Westerberg I."/>
            <person name="Brannstrom I.O."/>
            <person name="Guillou S."/>
            <person name="Cros-Aarteil S."/>
            <person name="Calhoun S."/>
            <person name="Kuo A."/>
            <person name="Mondo S."/>
            <person name="Pangilinan J."/>
            <person name="Riley R."/>
            <person name="LaButti K."/>
            <person name="Andreopoulos B."/>
            <person name="Lipzen A."/>
            <person name="Chen C."/>
            <person name="Yanf M."/>
            <person name="Daum C."/>
            <person name="Ng V."/>
            <person name="Clum A."/>
            <person name="Steindorff A."/>
            <person name="Ohm R."/>
            <person name="Martin F."/>
            <person name="Silar P."/>
            <person name="Natvig D."/>
            <person name="Lalanne C."/>
            <person name="Gautier V."/>
            <person name="Ament-velasquez S.L."/>
            <person name="Kruys A."/>
            <person name="Hutchinson M.I."/>
            <person name="Powell A.J."/>
            <person name="Barry K."/>
            <person name="Miller A.N."/>
            <person name="Grigoriev I.V."/>
            <person name="Debuchy R."/>
            <person name="Gladieux P."/>
            <person name="Thoren M.H."/>
            <person name="Johannesson H."/>
        </authorList>
    </citation>
    <scope>NUCLEOTIDE SEQUENCE</scope>
    <source>
        <strain evidence="1">FGSC 1904</strain>
    </source>
</reference>
<evidence type="ECO:0000313" key="2">
    <source>
        <dbReference type="Proteomes" id="UP001281003"/>
    </source>
</evidence>
<accession>A0AAE0P174</accession>
<proteinExistence type="predicted"/>
<dbReference type="Proteomes" id="UP001281003">
    <property type="component" value="Unassembled WGS sequence"/>
</dbReference>
<sequence length="180" mass="20250">MTALADFANITDIERAFEECWNASWFARYRLARGNFEGVWTGPVVPVETVDMWKRRDWHDLVNGTGGVPAENTYRHIIERLKNMDEMERKITGCLCGPAPLKAMPMYDRADGVYWRATRAHNVLHQDVREYTSPEALVINDETYCGLVIVPHSTLAAAASDAEALKNEPAVAIVPVSEEN</sequence>
<dbReference type="EMBL" id="JAUTDP010000013">
    <property type="protein sequence ID" value="KAK3391370.1"/>
    <property type="molecule type" value="Genomic_DNA"/>
</dbReference>
<protein>
    <submittedName>
        <fullName evidence="1">Uncharacterized protein</fullName>
    </submittedName>
</protein>
<organism evidence="1 2">
    <name type="scientific">Sordaria brevicollis</name>
    <dbReference type="NCBI Taxonomy" id="83679"/>
    <lineage>
        <taxon>Eukaryota</taxon>
        <taxon>Fungi</taxon>
        <taxon>Dikarya</taxon>
        <taxon>Ascomycota</taxon>
        <taxon>Pezizomycotina</taxon>
        <taxon>Sordariomycetes</taxon>
        <taxon>Sordariomycetidae</taxon>
        <taxon>Sordariales</taxon>
        <taxon>Sordariaceae</taxon>
        <taxon>Sordaria</taxon>
    </lineage>
</organism>
<gene>
    <name evidence="1" type="ORF">B0T20DRAFT_77766</name>
</gene>